<sequence>MSSAPIFFEFDTEQSAAMARETLEELGYRAGVHTEMKHPTVHLEVDHSELTSALEIAQAYGGRLVEREDGASELDTYAMAYDEADYIRIPAHVVNEDWDDSYATNEGAIGSEAVHSVDDEGKQPLDPSGDDYGYFDAGVHM</sequence>
<proteinExistence type="predicted"/>
<keyword evidence="2" id="KW-1185">Reference proteome</keyword>
<accession>A0A229UNI1</accession>
<name>A0A229UNI1_9BACL</name>
<comment type="caution">
    <text evidence="1">The sequence shown here is derived from an EMBL/GenBank/DDBJ whole genome shotgun (WGS) entry which is preliminary data.</text>
</comment>
<dbReference type="AlphaFoldDB" id="A0A229UNI1"/>
<evidence type="ECO:0000313" key="1">
    <source>
        <dbReference type="EMBL" id="OXM84932.1"/>
    </source>
</evidence>
<dbReference type="OrthoDB" id="2661156at2"/>
<dbReference type="EMBL" id="NMQW01000025">
    <property type="protein sequence ID" value="OXM84932.1"/>
    <property type="molecule type" value="Genomic_DNA"/>
</dbReference>
<gene>
    <name evidence="1" type="ORF">CF651_18700</name>
</gene>
<dbReference type="Proteomes" id="UP000215509">
    <property type="component" value="Unassembled WGS sequence"/>
</dbReference>
<dbReference type="RefSeq" id="WP_094016380.1">
    <property type="nucleotide sequence ID" value="NZ_NMQW01000025.1"/>
</dbReference>
<protein>
    <submittedName>
        <fullName evidence="1">Uncharacterized protein</fullName>
    </submittedName>
</protein>
<organism evidence="1 2">
    <name type="scientific">Paenibacillus rigui</name>
    <dbReference type="NCBI Taxonomy" id="554312"/>
    <lineage>
        <taxon>Bacteria</taxon>
        <taxon>Bacillati</taxon>
        <taxon>Bacillota</taxon>
        <taxon>Bacilli</taxon>
        <taxon>Bacillales</taxon>
        <taxon>Paenibacillaceae</taxon>
        <taxon>Paenibacillus</taxon>
    </lineage>
</organism>
<evidence type="ECO:0000313" key="2">
    <source>
        <dbReference type="Proteomes" id="UP000215509"/>
    </source>
</evidence>
<reference evidence="1 2" key="1">
    <citation type="submission" date="2017-07" db="EMBL/GenBank/DDBJ databases">
        <title>Genome sequencing and assembly of Paenibacillus rigui.</title>
        <authorList>
            <person name="Mayilraj S."/>
        </authorList>
    </citation>
    <scope>NUCLEOTIDE SEQUENCE [LARGE SCALE GENOMIC DNA]</scope>
    <source>
        <strain evidence="1 2">JCM 16352</strain>
    </source>
</reference>